<dbReference type="PANTHER" id="PTHR31751">
    <property type="entry name" value="SI:CH211-108C17.2-RELATED-RELATED"/>
    <property type="match status" value="1"/>
</dbReference>
<reference evidence="2 3" key="1">
    <citation type="journal article" date="2018" name="Cell">
        <title>The Chara Genome: Secondary Complexity and Implications for Plant Terrestrialization.</title>
        <authorList>
            <person name="Nishiyama T."/>
            <person name="Sakayama H."/>
            <person name="Vries J.D."/>
            <person name="Buschmann H."/>
            <person name="Saint-Marcoux D."/>
            <person name="Ullrich K.K."/>
            <person name="Haas F.B."/>
            <person name="Vanderstraeten L."/>
            <person name="Becker D."/>
            <person name="Lang D."/>
            <person name="Vosolsobe S."/>
            <person name="Rombauts S."/>
            <person name="Wilhelmsson P.K.I."/>
            <person name="Janitza P."/>
            <person name="Kern R."/>
            <person name="Heyl A."/>
            <person name="Rumpler F."/>
            <person name="Villalobos L.I.A.C."/>
            <person name="Clay J.M."/>
            <person name="Skokan R."/>
            <person name="Toyoda A."/>
            <person name="Suzuki Y."/>
            <person name="Kagoshima H."/>
            <person name="Schijlen E."/>
            <person name="Tajeshwar N."/>
            <person name="Catarino B."/>
            <person name="Hetherington A.J."/>
            <person name="Saltykova A."/>
            <person name="Bonnot C."/>
            <person name="Breuninger H."/>
            <person name="Symeonidi A."/>
            <person name="Radhakrishnan G.V."/>
            <person name="Van Nieuwerburgh F."/>
            <person name="Deforce D."/>
            <person name="Chang C."/>
            <person name="Karol K.G."/>
            <person name="Hedrich R."/>
            <person name="Ulvskov P."/>
            <person name="Glockner G."/>
            <person name="Delwiche C.F."/>
            <person name="Petrasek J."/>
            <person name="Van de Peer Y."/>
            <person name="Friml J."/>
            <person name="Beilby M."/>
            <person name="Dolan L."/>
            <person name="Kohara Y."/>
            <person name="Sugano S."/>
            <person name="Fujiyama A."/>
            <person name="Delaux P.-M."/>
            <person name="Quint M."/>
            <person name="TheiBen G."/>
            <person name="Hagemann M."/>
            <person name="Harholt J."/>
            <person name="Dunand C."/>
            <person name="Zachgo S."/>
            <person name="Langdale J."/>
            <person name="Maumus F."/>
            <person name="Straeten D.V.D."/>
            <person name="Gould S.B."/>
            <person name="Rensing S.A."/>
        </authorList>
    </citation>
    <scope>NUCLEOTIDE SEQUENCE [LARGE SCALE GENOMIC DNA]</scope>
    <source>
        <strain evidence="2 3">S276</strain>
    </source>
</reference>
<dbReference type="AlphaFoldDB" id="A0A388KHZ0"/>
<evidence type="ECO:0000256" key="1">
    <source>
        <dbReference type="SAM" id="MobiDB-lite"/>
    </source>
</evidence>
<dbReference type="Gramene" id="GBG69646">
    <property type="protein sequence ID" value="GBG69646"/>
    <property type="gene ID" value="CBR_g4475"/>
</dbReference>
<gene>
    <name evidence="2" type="ORF">CBR_g4475</name>
</gene>
<sequence length="917" mass="100876">MDDAPASFTPDDGRSAERPPTWFARGNATPVSPHAGQRGLLGVSPYGSPDDMRSTKRPRVHSLSPTVVVTSGVAVVHSPLPPLLPSPARRLYTPIHPLSDFDALCFPVLSPPLQPRRLQFLSCVAQPFPPPPLFVGRDGLDSIPLEGCSQSSGAVFGSGGSTLGDGGCRSVEPRVSHSFVASGHGQGGVLDDARRASAGDTHDRNSALRSLVSRFNEDDNVCGSGDGPGRSDPGAQNLGAGRSEHSGGSLGQFGSQSTGSAKYSRLFLTTACKERLRLLQSAMKEVSDKSGVMSGQTSGTVWRRGSRENYRSGVVQMCFVSEQEGMIRHLTLRMMVSVRVKGAVEAMVGHFVGRMIHYCVQGTGHSVAADRTFALQQQLFHATVTAGMTYTVLNDFCTAFGVAPVHKPTFYSCMRGEPNVREGWNAKVVRQSVWYCDLAIDTVMRLGRPITLMVDGHYDSARSAQHCTVTTIECDTRLVVGVHTLWPKNEGKASNQLEVPIVVRLLRGLLSRGLKIRCVVSDDCAALGPQLERLGIEWQKDCHHKVKNIRKALRKVVTLKVPKKLNNPHQCVSESQFMQFTKKELLDALTDRFGPGSLTAKEERLKKSDFVALVMSKMYTYGTMKNNKSLVVDADGVTEFHMHEVGHWFLRASQLCRDEGGDFVTLHNDVMMIADHWAGDHSRCVADREFLCSKAGGPSRLPLYTHDDPVYDIIRQTLGRHCSTTVCSYYTEFHHTSTVETFQGTIIIYAKKALHFEKSYEPRLAIAVIRWNSHAWQDPLEYSVRRPSGTSIRPRPSHYRHNRPPTDSWMDRLSTFIFGSKCVSDWAQRLLEYDDYDVSGEVGSSTPPLPRDLFCRGEDTIAHDEDDVASGADPDVVWDDDVFIIGDGDGLHGPADAVSDRSCDSLLDADDVELFDD</sequence>
<dbReference type="OrthoDB" id="5982876at2759"/>
<evidence type="ECO:0000313" key="2">
    <source>
        <dbReference type="EMBL" id="GBG69646.1"/>
    </source>
</evidence>
<dbReference type="PANTHER" id="PTHR31751:SF7">
    <property type="entry name" value="THAP-TYPE DOMAIN-CONTAINING PROTEIN"/>
    <property type="match status" value="1"/>
</dbReference>
<comment type="caution">
    <text evidence="2">The sequence shown here is derived from an EMBL/GenBank/DDBJ whole genome shotgun (WGS) entry which is preliminary data.</text>
</comment>
<accession>A0A388KHZ0</accession>
<dbReference type="EMBL" id="BFEA01000118">
    <property type="protein sequence ID" value="GBG69646.1"/>
    <property type="molecule type" value="Genomic_DNA"/>
</dbReference>
<proteinExistence type="predicted"/>
<organism evidence="2 3">
    <name type="scientific">Chara braunii</name>
    <name type="common">Braun's stonewort</name>
    <dbReference type="NCBI Taxonomy" id="69332"/>
    <lineage>
        <taxon>Eukaryota</taxon>
        <taxon>Viridiplantae</taxon>
        <taxon>Streptophyta</taxon>
        <taxon>Charophyceae</taxon>
        <taxon>Charales</taxon>
        <taxon>Characeae</taxon>
        <taxon>Chara</taxon>
    </lineage>
</organism>
<evidence type="ECO:0000313" key="3">
    <source>
        <dbReference type="Proteomes" id="UP000265515"/>
    </source>
</evidence>
<feature type="compositionally biased region" description="Basic and acidic residues" evidence="1">
    <location>
        <begin position="191"/>
        <end position="205"/>
    </location>
</feature>
<feature type="region of interest" description="Disordered" evidence="1">
    <location>
        <begin position="1"/>
        <end position="61"/>
    </location>
</feature>
<protein>
    <submittedName>
        <fullName evidence="2">Uncharacterized protein</fullName>
    </submittedName>
</protein>
<feature type="region of interest" description="Disordered" evidence="1">
    <location>
        <begin position="180"/>
        <end position="205"/>
    </location>
</feature>
<name>A0A388KHZ0_CHABU</name>
<dbReference type="Proteomes" id="UP000265515">
    <property type="component" value="Unassembled WGS sequence"/>
</dbReference>
<keyword evidence="3" id="KW-1185">Reference proteome</keyword>
<feature type="region of interest" description="Disordered" evidence="1">
    <location>
        <begin position="219"/>
        <end position="258"/>
    </location>
</feature>